<dbReference type="AlphaFoldDB" id="J3M5Y3"/>
<feature type="compositionally biased region" description="Polar residues" evidence="1">
    <location>
        <begin position="36"/>
        <end position="45"/>
    </location>
</feature>
<evidence type="ECO:0000313" key="3">
    <source>
        <dbReference type="Proteomes" id="UP000006038"/>
    </source>
</evidence>
<dbReference type="EnsemblPlants" id="OB05G20070.1">
    <property type="protein sequence ID" value="OB05G20070.1"/>
    <property type="gene ID" value="OB05G20070"/>
</dbReference>
<feature type="region of interest" description="Disordered" evidence="1">
    <location>
        <begin position="22"/>
        <end position="46"/>
    </location>
</feature>
<proteinExistence type="predicted"/>
<dbReference type="Proteomes" id="UP000006038">
    <property type="component" value="Chromosome 5"/>
</dbReference>
<reference evidence="2" key="1">
    <citation type="journal article" date="2013" name="Nat. Commun.">
        <title>Whole-genome sequencing of Oryza brachyantha reveals mechanisms underlying Oryza genome evolution.</title>
        <authorList>
            <person name="Chen J."/>
            <person name="Huang Q."/>
            <person name="Gao D."/>
            <person name="Wang J."/>
            <person name="Lang Y."/>
            <person name="Liu T."/>
            <person name="Li B."/>
            <person name="Bai Z."/>
            <person name="Luis Goicoechea J."/>
            <person name="Liang C."/>
            <person name="Chen C."/>
            <person name="Zhang W."/>
            <person name="Sun S."/>
            <person name="Liao Y."/>
            <person name="Zhang X."/>
            <person name="Yang L."/>
            <person name="Song C."/>
            <person name="Wang M."/>
            <person name="Shi J."/>
            <person name="Liu G."/>
            <person name="Liu J."/>
            <person name="Zhou H."/>
            <person name="Zhou W."/>
            <person name="Yu Q."/>
            <person name="An N."/>
            <person name="Chen Y."/>
            <person name="Cai Q."/>
            <person name="Wang B."/>
            <person name="Liu B."/>
            <person name="Min J."/>
            <person name="Huang Y."/>
            <person name="Wu H."/>
            <person name="Li Z."/>
            <person name="Zhang Y."/>
            <person name="Yin Y."/>
            <person name="Song W."/>
            <person name="Jiang J."/>
            <person name="Jackson S.A."/>
            <person name="Wing R.A."/>
            <person name="Wang J."/>
            <person name="Chen M."/>
        </authorList>
    </citation>
    <scope>NUCLEOTIDE SEQUENCE [LARGE SCALE GENOMIC DNA]</scope>
    <source>
        <strain evidence="2">cv. IRGC 101232</strain>
    </source>
</reference>
<name>J3M5Y3_ORYBR</name>
<feature type="region of interest" description="Disordered" evidence="1">
    <location>
        <begin position="154"/>
        <end position="277"/>
    </location>
</feature>
<reference evidence="2" key="2">
    <citation type="submission" date="2013-04" db="UniProtKB">
        <authorList>
            <consortium name="EnsemblPlants"/>
        </authorList>
    </citation>
    <scope>IDENTIFICATION</scope>
</reference>
<evidence type="ECO:0000256" key="1">
    <source>
        <dbReference type="SAM" id="MobiDB-lite"/>
    </source>
</evidence>
<feature type="compositionally biased region" description="Polar residues" evidence="1">
    <location>
        <begin position="246"/>
        <end position="272"/>
    </location>
</feature>
<keyword evidence="3" id="KW-1185">Reference proteome</keyword>
<dbReference type="Gramene" id="OB05G20070.1">
    <property type="protein sequence ID" value="OB05G20070.1"/>
    <property type="gene ID" value="OB05G20070"/>
</dbReference>
<organism evidence="2">
    <name type="scientific">Oryza brachyantha</name>
    <name type="common">malo sina</name>
    <dbReference type="NCBI Taxonomy" id="4533"/>
    <lineage>
        <taxon>Eukaryota</taxon>
        <taxon>Viridiplantae</taxon>
        <taxon>Streptophyta</taxon>
        <taxon>Embryophyta</taxon>
        <taxon>Tracheophyta</taxon>
        <taxon>Spermatophyta</taxon>
        <taxon>Magnoliopsida</taxon>
        <taxon>Liliopsida</taxon>
        <taxon>Poales</taxon>
        <taxon>Poaceae</taxon>
        <taxon>BOP clade</taxon>
        <taxon>Oryzoideae</taxon>
        <taxon>Oryzeae</taxon>
        <taxon>Oryzinae</taxon>
        <taxon>Oryza</taxon>
    </lineage>
</organism>
<accession>J3M5Y3</accession>
<evidence type="ECO:0000313" key="2">
    <source>
        <dbReference type="EnsemblPlants" id="OB05G20070.1"/>
    </source>
</evidence>
<feature type="compositionally biased region" description="Basic and acidic residues" evidence="1">
    <location>
        <begin position="165"/>
        <end position="185"/>
    </location>
</feature>
<sequence length="289" mass="31582">MGNGETRNLACPYSTYPGKGRRDGVWTGNRGVTKASPASGSTKAQEGTARLGVKEGVKPEVCGFYSVLLMFPHQRKCQSFSQKVVPMVEVRFSLPSRLLMCVLGHIPGPRFNTCYCSEIGVNFWARHNTKQRQSGAAQPSSGCGYAGGASCDDGGGPWRHTTARRTKDQWRRRASTNREEDRTGKEEEEDDSAHRRRRTARRRSGEGGAWLGRSAARSAPSRGGGVRARAVQRRAALTQVFKPNSEEQPQSVADLSTKPQVLTPSQRRSFPKSSPKFLVGLSKASGTLL</sequence>
<feature type="compositionally biased region" description="Low complexity" evidence="1">
    <location>
        <begin position="212"/>
        <end position="236"/>
    </location>
</feature>
<dbReference type="HOGENOM" id="CLU_964350_0_0_1"/>
<protein>
    <submittedName>
        <fullName evidence="2">Uncharacterized protein</fullName>
    </submittedName>
</protein>